<organism evidence="1 2">
    <name type="scientific">Jatrophihabitans endophyticus</name>
    <dbReference type="NCBI Taxonomy" id="1206085"/>
    <lineage>
        <taxon>Bacteria</taxon>
        <taxon>Bacillati</taxon>
        <taxon>Actinomycetota</taxon>
        <taxon>Actinomycetes</taxon>
        <taxon>Jatrophihabitantales</taxon>
        <taxon>Jatrophihabitantaceae</taxon>
        <taxon>Jatrophihabitans</taxon>
    </lineage>
</organism>
<evidence type="ECO:0000313" key="1">
    <source>
        <dbReference type="EMBL" id="SHG17725.1"/>
    </source>
</evidence>
<name>A0A1M5HP60_9ACTN</name>
<keyword evidence="2" id="KW-1185">Reference proteome</keyword>
<sequence>MARTQAAGPLATVAGHGLRITLPARWEARLYLRDRPPETAVEPEDDDAGTAVGITGGLGSGVHPAAYGWAGESPNPVLHLANFALPPGRGDFGTGAVEVMGAEHAFVSLLEYDAEEAGRPLFEHRGVPRPVLRDFAPNQLQRRLAGQLGRQTFFTHEGRPFCLYVVLGSREHAADLVADVHGVLDNLEVSARDDVDATV</sequence>
<accession>A0A1M5HP60</accession>
<dbReference type="EMBL" id="FQVU01000002">
    <property type="protein sequence ID" value="SHG17725.1"/>
    <property type="molecule type" value="Genomic_DNA"/>
</dbReference>
<evidence type="ECO:0000313" key="2">
    <source>
        <dbReference type="Proteomes" id="UP000186132"/>
    </source>
</evidence>
<dbReference type="AlphaFoldDB" id="A0A1M5HP60"/>
<dbReference type="OrthoDB" id="5242890at2"/>
<proteinExistence type="predicted"/>
<protein>
    <submittedName>
        <fullName evidence="1">Uncharacterized protein</fullName>
    </submittedName>
</protein>
<dbReference type="RefSeq" id="WP_073388313.1">
    <property type="nucleotide sequence ID" value="NZ_FQVU01000002.1"/>
</dbReference>
<dbReference type="Proteomes" id="UP000186132">
    <property type="component" value="Unassembled WGS sequence"/>
</dbReference>
<reference evidence="2" key="1">
    <citation type="submission" date="2016-11" db="EMBL/GenBank/DDBJ databases">
        <authorList>
            <person name="Varghese N."/>
            <person name="Submissions S."/>
        </authorList>
    </citation>
    <scope>NUCLEOTIDE SEQUENCE [LARGE SCALE GENOMIC DNA]</scope>
    <source>
        <strain evidence="2">DSM 45627</strain>
    </source>
</reference>
<dbReference type="STRING" id="1206085.SAMN05443575_1587"/>
<gene>
    <name evidence="1" type="ORF">SAMN05443575_1587</name>
</gene>